<dbReference type="Proteomes" id="UP000221394">
    <property type="component" value="Unassembled WGS sequence"/>
</dbReference>
<feature type="transmembrane region" description="Helical" evidence="2">
    <location>
        <begin position="250"/>
        <end position="271"/>
    </location>
</feature>
<evidence type="ECO:0000256" key="1">
    <source>
        <dbReference type="SAM" id="MobiDB-lite"/>
    </source>
</evidence>
<gene>
    <name evidence="3" type="ORF">ATL41_2533</name>
</gene>
<accession>A0A2A9EHN3</accession>
<dbReference type="OrthoDB" id="4883202at2"/>
<dbReference type="RefSeq" id="WP_098458767.1">
    <property type="nucleotide sequence ID" value="NZ_PDJH01000001.1"/>
</dbReference>
<dbReference type="AlphaFoldDB" id="A0A2A9EHN3"/>
<reference evidence="3 4" key="1">
    <citation type="submission" date="2017-10" db="EMBL/GenBank/DDBJ databases">
        <title>Sequencing the genomes of 1000 actinobacteria strains.</title>
        <authorList>
            <person name="Klenk H.-P."/>
        </authorList>
    </citation>
    <scope>NUCLEOTIDE SEQUENCE [LARGE SCALE GENOMIC DNA]</scope>
    <source>
        <strain evidence="3 4">DSM 21574</strain>
    </source>
</reference>
<proteinExistence type="predicted"/>
<comment type="caution">
    <text evidence="3">The sequence shown here is derived from an EMBL/GenBank/DDBJ whole genome shotgun (WGS) entry which is preliminary data.</text>
</comment>
<evidence type="ECO:0000256" key="2">
    <source>
        <dbReference type="SAM" id="Phobius"/>
    </source>
</evidence>
<feature type="region of interest" description="Disordered" evidence="1">
    <location>
        <begin position="1"/>
        <end position="30"/>
    </location>
</feature>
<dbReference type="EMBL" id="PDJH01000001">
    <property type="protein sequence ID" value="PFG37760.1"/>
    <property type="molecule type" value="Genomic_DNA"/>
</dbReference>
<feature type="compositionally biased region" description="Basic and acidic residues" evidence="1">
    <location>
        <begin position="10"/>
        <end position="30"/>
    </location>
</feature>
<organism evidence="3 4">
    <name type="scientific">Flavimobilis soli</name>
    <dbReference type="NCBI Taxonomy" id="442709"/>
    <lineage>
        <taxon>Bacteria</taxon>
        <taxon>Bacillati</taxon>
        <taxon>Actinomycetota</taxon>
        <taxon>Actinomycetes</taxon>
        <taxon>Micrococcales</taxon>
        <taxon>Jonesiaceae</taxon>
        <taxon>Flavimobilis</taxon>
    </lineage>
</organism>
<evidence type="ECO:0000313" key="3">
    <source>
        <dbReference type="EMBL" id="PFG37760.1"/>
    </source>
</evidence>
<keyword evidence="2" id="KW-0812">Transmembrane</keyword>
<name>A0A2A9EHN3_9MICO</name>
<keyword evidence="4" id="KW-1185">Reference proteome</keyword>
<keyword evidence="2" id="KW-0472">Membrane</keyword>
<sequence length="317" mass="32758">MSTHATTRSPSDDDARIPDHSTIELRVRPRPDGPVRIDEVVDVLRGGRVVAAVVDGSASGDGCVVAVLAAGEDERVLISSAGDLQPGPAFEDVARQVRWYDRRRLAPVTGQVGVGPRTTSVLDDPAGTPASRLAAELGSTGYRDVPETGRVDAASRAALESLPLVPETLLADAAAALGIPAGLAELVEDVDQEPSAAPGRWLTAPGAEQVEPESSAGGAISRGIYAILTEEPQGDGRYARYRRWLWHRPGVLVAVSAAEAAVGAALCVAAASGVSIGGVVWPLWAAGALVLLDAVPDLANGVLLLRLRAKARPRPAA</sequence>
<evidence type="ECO:0000313" key="4">
    <source>
        <dbReference type="Proteomes" id="UP000221394"/>
    </source>
</evidence>
<feature type="transmembrane region" description="Helical" evidence="2">
    <location>
        <begin position="283"/>
        <end position="305"/>
    </location>
</feature>
<protein>
    <submittedName>
        <fullName evidence="3">Uncharacterized protein</fullName>
    </submittedName>
</protein>
<keyword evidence="2" id="KW-1133">Transmembrane helix</keyword>